<dbReference type="AlphaFoldDB" id="A0A6B3BTD7"/>
<dbReference type="GO" id="GO:0016301">
    <property type="term" value="F:kinase activity"/>
    <property type="evidence" value="ECO:0007669"/>
    <property type="project" value="UniProtKB-KW"/>
</dbReference>
<dbReference type="EMBL" id="JAAGLU010000013">
    <property type="protein sequence ID" value="NEC87621.1"/>
    <property type="molecule type" value="Genomic_DNA"/>
</dbReference>
<dbReference type="PANTHER" id="PTHR35526">
    <property type="entry name" value="ANTI-SIGMA-F FACTOR RSBW-RELATED"/>
    <property type="match status" value="1"/>
</dbReference>
<name>A0A6B3BTD7_9ACTN</name>
<proteinExistence type="predicted"/>
<sequence>MTALAPATACPLSIDPLPISPPGPEKLAYSLTLAAAPTSAAIARAAARTVLHMHGLHDATDAAVQVVSELTSCACRFTTADDIYVSLRYRDGALRVILYDAHPRHSHPRLSAACDARRRATLRVLACVVRACQGDWGFDAAREPGGGTRLWAVLPRSGARAYGVSGECTNG</sequence>
<evidence type="ECO:0000313" key="1">
    <source>
        <dbReference type="EMBL" id="NEC87621.1"/>
    </source>
</evidence>
<dbReference type="RefSeq" id="WP_164315742.1">
    <property type="nucleotide sequence ID" value="NZ_JAAGLU010000013.1"/>
</dbReference>
<protein>
    <submittedName>
        <fullName evidence="1">Sensor histidine kinase</fullName>
    </submittedName>
</protein>
<organism evidence="1">
    <name type="scientific">Streptomyces sp. SID12501</name>
    <dbReference type="NCBI Taxonomy" id="2706042"/>
    <lineage>
        <taxon>Bacteria</taxon>
        <taxon>Bacillati</taxon>
        <taxon>Actinomycetota</taxon>
        <taxon>Actinomycetes</taxon>
        <taxon>Kitasatosporales</taxon>
        <taxon>Streptomycetaceae</taxon>
        <taxon>Streptomyces</taxon>
    </lineage>
</organism>
<comment type="caution">
    <text evidence="1">The sequence shown here is derived from an EMBL/GenBank/DDBJ whole genome shotgun (WGS) entry which is preliminary data.</text>
</comment>
<dbReference type="PANTHER" id="PTHR35526:SF3">
    <property type="entry name" value="ANTI-SIGMA-F FACTOR RSBW"/>
    <property type="match status" value="1"/>
</dbReference>
<keyword evidence="1" id="KW-0808">Transferase</keyword>
<dbReference type="Gene3D" id="3.30.565.10">
    <property type="entry name" value="Histidine kinase-like ATPase, C-terminal domain"/>
    <property type="match status" value="1"/>
</dbReference>
<dbReference type="InterPro" id="IPR050267">
    <property type="entry name" value="Anti-sigma-factor_SerPK"/>
</dbReference>
<keyword evidence="1" id="KW-0418">Kinase</keyword>
<accession>A0A6B3BTD7</accession>
<gene>
    <name evidence="1" type="ORF">G3I71_17685</name>
</gene>
<dbReference type="InterPro" id="IPR036890">
    <property type="entry name" value="HATPase_C_sf"/>
</dbReference>
<reference evidence="1" key="1">
    <citation type="submission" date="2020-01" db="EMBL/GenBank/DDBJ databases">
        <title>Insect and environment-associated Actinomycetes.</title>
        <authorList>
            <person name="Currrie C."/>
            <person name="Chevrette M."/>
            <person name="Carlson C."/>
            <person name="Stubbendieck R."/>
            <person name="Wendt-Pienkowski E."/>
        </authorList>
    </citation>
    <scope>NUCLEOTIDE SEQUENCE</scope>
    <source>
        <strain evidence="1">SID12501</strain>
    </source>
</reference>